<keyword evidence="1" id="KW-1133">Transmembrane helix</keyword>
<keyword evidence="1" id="KW-0812">Transmembrane</keyword>
<accession>A0ABS4BG68</accession>
<dbReference type="PANTHER" id="PTHR44329:SF214">
    <property type="entry name" value="PROTEIN KINASE DOMAIN-CONTAINING PROTEIN"/>
    <property type="match status" value="1"/>
</dbReference>
<dbReference type="PROSITE" id="PS50011">
    <property type="entry name" value="PROTEIN_KINASE_DOM"/>
    <property type="match status" value="1"/>
</dbReference>
<gene>
    <name evidence="3" type="ORF">J6595_09165</name>
</gene>
<protein>
    <submittedName>
        <fullName evidence="3">Protein kinase domain-containing protein</fullName>
    </submittedName>
</protein>
<sequence>MKEYRTGAGRQIRLTSVLGKGGEGTVFHVDSDNDVAAKVYTDGNHLERRDKISTMVADELYKRSALVAFPIQTLFEGSGAFVGFTMRKVGGVKPIHELYAPGSRKIEFPKADFRFLARTATNVARAIASVHQTGCVIGDINHSGILVSDQATVTLIDADSFQVRSGTVVYRCRVGVGEYTPPELQGAALDKVDRDQSHDGFGLAVIAFQLLFMGRHPFAGRYSGHGDMPIEKAIKEGRFAYSVQRKSETRMDPPPFAPTLGDLTPDLASTFERAFSSNPRFFQNRPNAAEWIAALSRFETELTPCRVNPAHHHPKNAPGCPWCRLENGMGVSLFPGAGSSSASATARNFDLTMAIAAIDRVLGPGPAPDPTGKIPLPPKMKRSQAAKEIRRNHFGRRVGGLMFAALCALLMAGGLSIAFLGLFLAAYLVFGGGEAYQQLQRAKTLAENDWSAALRDWNSEAGAGQFEQKKVALKKLGGEYRELPALEKSRLDDLERRRREIQLQRFLEGHLIARAKISGIGDGRKATLASYGIEDAFDVSYHKVLAVPGFGDATTGKLVSWRASIERRFVFNPAAGADPTAVRQVKDGIAQRRAEIEQALTRGPVELEQLRVHAMTARGQPTQRLISSYQALQQAIYDLP</sequence>
<dbReference type="Proteomes" id="UP000678276">
    <property type="component" value="Unassembled WGS sequence"/>
</dbReference>
<evidence type="ECO:0000313" key="4">
    <source>
        <dbReference type="Proteomes" id="UP000678276"/>
    </source>
</evidence>
<dbReference type="InterPro" id="IPR051681">
    <property type="entry name" value="Ser/Thr_Kinases-Pseudokinases"/>
</dbReference>
<keyword evidence="3" id="KW-0418">Kinase</keyword>
<dbReference type="RefSeq" id="WP_209594179.1">
    <property type="nucleotide sequence ID" value="NZ_JAGJCF010000005.1"/>
</dbReference>
<name>A0ABS4BG68_9HYPH</name>
<dbReference type="EMBL" id="JAGJCF010000005">
    <property type="protein sequence ID" value="MBP0615748.1"/>
    <property type="molecule type" value="Genomic_DNA"/>
</dbReference>
<feature type="domain" description="Protein kinase" evidence="2">
    <location>
        <begin position="12"/>
        <end position="298"/>
    </location>
</feature>
<evidence type="ECO:0000313" key="3">
    <source>
        <dbReference type="EMBL" id="MBP0615748.1"/>
    </source>
</evidence>
<evidence type="ECO:0000256" key="1">
    <source>
        <dbReference type="SAM" id="Phobius"/>
    </source>
</evidence>
<organism evidence="3 4">
    <name type="scientific">Jiella mangrovi</name>
    <dbReference type="NCBI Taxonomy" id="2821407"/>
    <lineage>
        <taxon>Bacteria</taxon>
        <taxon>Pseudomonadati</taxon>
        <taxon>Pseudomonadota</taxon>
        <taxon>Alphaproteobacteria</taxon>
        <taxon>Hyphomicrobiales</taxon>
        <taxon>Aurantimonadaceae</taxon>
        <taxon>Jiella</taxon>
    </lineage>
</organism>
<keyword evidence="4" id="KW-1185">Reference proteome</keyword>
<dbReference type="SUPFAM" id="SSF56112">
    <property type="entry name" value="Protein kinase-like (PK-like)"/>
    <property type="match status" value="1"/>
</dbReference>
<dbReference type="InterPro" id="IPR000719">
    <property type="entry name" value="Prot_kinase_dom"/>
</dbReference>
<feature type="transmembrane region" description="Helical" evidence="1">
    <location>
        <begin position="400"/>
        <end position="430"/>
    </location>
</feature>
<dbReference type="PANTHER" id="PTHR44329">
    <property type="entry name" value="SERINE/THREONINE-PROTEIN KINASE TNNI3K-RELATED"/>
    <property type="match status" value="1"/>
</dbReference>
<reference evidence="3 4" key="1">
    <citation type="submission" date="2021-04" db="EMBL/GenBank/DDBJ databases">
        <title>Whole genome sequence of Jiella sp. KSK16Y-1.</title>
        <authorList>
            <person name="Tuo L."/>
        </authorList>
    </citation>
    <scope>NUCLEOTIDE SEQUENCE [LARGE SCALE GENOMIC DNA]</scope>
    <source>
        <strain evidence="3 4">KSK16Y-1</strain>
    </source>
</reference>
<dbReference type="InterPro" id="IPR011009">
    <property type="entry name" value="Kinase-like_dom_sf"/>
</dbReference>
<proteinExistence type="predicted"/>
<keyword evidence="1" id="KW-0472">Membrane</keyword>
<evidence type="ECO:0000259" key="2">
    <source>
        <dbReference type="PROSITE" id="PS50011"/>
    </source>
</evidence>
<keyword evidence="3" id="KW-0808">Transferase</keyword>
<dbReference type="Gene3D" id="1.10.510.10">
    <property type="entry name" value="Transferase(Phosphotransferase) domain 1"/>
    <property type="match status" value="1"/>
</dbReference>
<dbReference type="GO" id="GO:0016301">
    <property type="term" value="F:kinase activity"/>
    <property type="evidence" value="ECO:0007669"/>
    <property type="project" value="UniProtKB-KW"/>
</dbReference>
<comment type="caution">
    <text evidence="3">The sequence shown here is derived from an EMBL/GenBank/DDBJ whole genome shotgun (WGS) entry which is preliminary data.</text>
</comment>